<dbReference type="InterPro" id="IPR000595">
    <property type="entry name" value="cNMP-bd_dom"/>
</dbReference>
<accession>A0A2W7N8Z0</accession>
<evidence type="ECO:0000313" key="6">
    <source>
        <dbReference type="Proteomes" id="UP000248916"/>
    </source>
</evidence>
<dbReference type="Proteomes" id="UP000248916">
    <property type="component" value="Unassembled WGS sequence"/>
</dbReference>
<evidence type="ECO:0000259" key="4">
    <source>
        <dbReference type="Pfam" id="PF13545"/>
    </source>
</evidence>
<evidence type="ECO:0000256" key="1">
    <source>
        <dbReference type="ARBA" id="ARBA00023015"/>
    </source>
</evidence>
<dbReference type="Gene3D" id="1.10.10.10">
    <property type="entry name" value="Winged helix-like DNA-binding domain superfamily/Winged helix DNA-binding domain"/>
    <property type="match status" value="1"/>
</dbReference>
<evidence type="ECO:0000256" key="2">
    <source>
        <dbReference type="ARBA" id="ARBA00023125"/>
    </source>
</evidence>
<dbReference type="GO" id="GO:0006355">
    <property type="term" value="P:regulation of DNA-templated transcription"/>
    <property type="evidence" value="ECO:0007669"/>
    <property type="project" value="InterPro"/>
</dbReference>
<organism evidence="5 6">
    <name type="scientific">Palleronia aestuarii</name>
    <dbReference type="NCBI Taxonomy" id="568105"/>
    <lineage>
        <taxon>Bacteria</taxon>
        <taxon>Pseudomonadati</taxon>
        <taxon>Pseudomonadota</taxon>
        <taxon>Alphaproteobacteria</taxon>
        <taxon>Rhodobacterales</taxon>
        <taxon>Roseobacteraceae</taxon>
        <taxon>Palleronia</taxon>
    </lineage>
</organism>
<dbReference type="AlphaFoldDB" id="A0A2W7N8Z0"/>
<dbReference type="RefSeq" id="WP_170133901.1">
    <property type="nucleotide sequence ID" value="NZ_QKZL01000006.1"/>
</dbReference>
<dbReference type="SUPFAM" id="SSF51206">
    <property type="entry name" value="cAMP-binding domain-like"/>
    <property type="match status" value="1"/>
</dbReference>
<name>A0A2W7N8Z0_9RHOB</name>
<dbReference type="EMBL" id="QKZL01000006">
    <property type="protein sequence ID" value="PZX16500.1"/>
    <property type="molecule type" value="Genomic_DNA"/>
</dbReference>
<sequence>MAATTHLEASLARRRSLTDEERVVLRALPSERSTYAHGDLIVREGIAPEGSCLLVRGMAMRAHRIGRSERVVSALHVPGDFVDLHSFLLDHLDHDIVAVGPCTIDFVAAEHLEEITRDYPHLGRLLWLETLIDAKMHRMWVATRAALRGSQRVGHLICELHARLGMVGLVNGGGFEMPLDQRGLAEVLGYSVVHVNHAVRDLRAEGLLEWTGGRMRLPDPGGLAEFAGFDPAYLELTHPKG</sequence>
<evidence type="ECO:0000313" key="5">
    <source>
        <dbReference type="EMBL" id="PZX16500.1"/>
    </source>
</evidence>
<dbReference type="InterPro" id="IPR036388">
    <property type="entry name" value="WH-like_DNA-bd_sf"/>
</dbReference>
<feature type="domain" description="HTH crp-type" evidence="4">
    <location>
        <begin position="151"/>
        <end position="225"/>
    </location>
</feature>
<proteinExistence type="predicted"/>
<keyword evidence="3" id="KW-0804">Transcription</keyword>
<keyword evidence="1" id="KW-0805">Transcription regulation</keyword>
<evidence type="ECO:0000256" key="3">
    <source>
        <dbReference type="ARBA" id="ARBA00023163"/>
    </source>
</evidence>
<dbReference type="InterPro" id="IPR018490">
    <property type="entry name" value="cNMP-bd_dom_sf"/>
</dbReference>
<dbReference type="GO" id="GO:0003677">
    <property type="term" value="F:DNA binding"/>
    <property type="evidence" value="ECO:0007669"/>
    <property type="project" value="UniProtKB-KW"/>
</dbReference>
<protein>
    <submittedName>
        <fullName evidence="5">CRP-like cAMP-binding protein</fullName>
    </submittedName>
</protein>
<keyword evidence="2" id="KW-0238">DNA-binding</keyword>
<dbReference type="InterPro" id="IPR014710">
    <property type="entry name" value="RmlC-like_jellyroll"/>
</dbReference>
<dbReference type="InterPro" id="IPR036390">
    <property type="entry name" value="WH_DNA-bd_sf"/>
</dbReference>
<dbReference type="CDD" id="cd00038">
    <property type="entry name" value="CAP_ED"/>
    <property type="match status" value="1"/>
</dbReference>
<dbReference type="Gene3D" id="2.60.120.10">
    <property type="entry name" value="Jelly Rolls"/>
    <property type="match status" value="1"/>
</dbReference>
<dbReference type="InterPro" id="IPR012318">
    <property type="entry name" value="HTH_CRP"/>
</dbReference>
<gene>
    <name evidence="5" type="ORF">LX81_01869</name>
</gene>
<dbReference type="Pfam" id="PF13545">
    <property type="entry name" value="HTH_Crp_2"/>
    <property type="match status" value="1"/>
</dbReference>
<reference evidence="5 6" key="1">
    <citation type="submission" date="2018-06" db="EMBL/GenBank/DDBJ databases">
        <title>Genomic Encyclopedia of Archaeal and Bacterial Type Strains, Phase II (KMG-II): from individual species to whole genera.</title>
        <authorList>
            <person name="Goeker M."/>
        </authorList>
    </citation>
    <scope>NUCLEOTIDE SEQUENCE [LARGE SCALE GENOMIC DNA]</scope>
    <source>
        <strain evidence="5 6">DSM 22009</strain>
    </source>
</reference>
<comment type="caution">
    <text evidence="5">The sequence shown here is derived from an EMBL/GenBank/DDBJ whole genome shotgun (WGS) entry which is preliminary data.</text>
</comment>
<keyword evidence="6" id="KW-1185">Reference proteome</keyword>
<dbReference type="SUPFAM" id="SSF46785">
    <property type="entry name" value="Winged helix' DNA-binding domain"/>
    <property type="match status" value="1"/>
</dbReference>